<dbReference type="HAMAP" id="MF_01398">
    <property type="entry name" value="ATP_synth_b_bprime"/>
    <property type="match status" value="1"/>
</dbReference>
<evidence type="ECO:0000256" key="3">
    <source>
        <dbReference type="ARBA" id="ARBA00005513"/>
    </source>
</evidence>
<keyword evidence="6" id="KW-0138">CF(0)</keyword>
<dbReference type="EMBL" id="FPHJ01000069">
    <property type="protein sequence ID" value="SFV70026.1"/>
    <property type="molecule type" value="Genomic_DNA"/>
</dbReference>
<evidence type="ECO:0000256" key="11">
    <source>
        <dbReference type="ARBA" id="ARBA00023136"/>
    </source>
</evidence>
<keyword evidence="10" id="KW-0406">Ion transport</keyword>
<comment type="similarity">
    <text evidence="3">Belongs to the ATPase B chain family.</text>
</comment>
<dbReference type="GO" id="GO:0045259">
    <property type="term" value="C:proton-transporting ATP synthase complex"/>
    <property type="evidence" value="ECO:0007669"/>
    <property type="project" value="UniProtKB-KW"/>
</dbReference>
<evidence type="ECO:0000256" key="9">
    <source>
        <dbReference type="ARBA" id="ARBA00022989"/>
    </source>
</evidence>
<keyword evidence="5" id="KW-1003">Cell membrane</keyword>
<proteinExistence type="inferred from homology"/>
<keyword evidence="9 14" id="KW-1133">Transmembrane helix</keyword>
<gene>
    <name evidence="15" type="ORF">MNB_SUP05-5-1169</name>
</gene>
<dbReference type="CDD" id="cd06503">
    <property type="entry name" value="ATP-synt_Fo_b"/>
    <property type="match status" value="1"/>
</dbReference>
<dbReference type="Gene3D" id="1.20.5.620">
    <property type="entry name" value="F1F0 ATP synthase subunit B, membrane domain"/>
    <property type="match status" value="1"/>
</dbReference>
<dbReference type="NCBIfam" id="TIGR01144">
    <property type="entry name" value="ATP_synt_b"/>
    <property type="match status" value="1"/>
</dbReference>
<dbReference type="PANTHER" id="PTHR33445">
    <property type="entry name" value="ATP SYNTHASE SUBUNIT B', CHLOROPLASTIC"/>
    <property type="match status" value="1"/>
</dbReference>
<reference evidence="15" key="1">
    <citation type="submission" date="2016-10" db="EMBL/GenBank/DDBJ databases">
        <authorList>
            <person name="de Groot N.N."/>
        </authorList>
    </citation>
    <scope>NUCLEOTIDE SEQUENCE</scope>
</reference>
<dbReference type="AlphaFoldDB" id="A0A1W1CW31"/>
<evidence type="ECO:0000256" key="5">
    <source>
        <dbReference type="ARBA" id="ARBA00022475"/>
    </source>
</evidence>
<dbReference type="NCBIfam" id="NF004411">
    <property type="entry name" value="PRK05759.1-2"/>
    <property type="match status" value="1"/>
</dbReference>
<evidence type="ECO:0000256" key="10">
    <source>
        <dbReference type="ARBA" id="ARBA00023065"/>
    </source>
</evidence>
<keyword evidence="12" id="KW-0066">ATP synthesis</keyword>
<sequence>MNINLTLIGQTIVFAIFVWFCMKFIWPPIVTAMAERKKKIADGLLAAERSLFAQQEAEEKADITIKQSKAQAADIIANANKQASETIEDAKSIATVEADKVKQKAQSELEQEVLKATKELKDKVADLVMLGVSKVLEKEVDSKTHQEMLKKISTTL</sequence>
<dbReference type="SUPFAM" id="SSF81573">
    <property type="entry name" value="F1F0 ATP synthase subunit B, membrane domain"/>
    <property type="match status" value="1"/>
</dbReference>
<comment type="function">
    <text evidence="13">F(1)F(0) ATP synthase produces ATP from ADP in the presence of a proton or sodium gradient. F-type ATPases consist of two structural domains, F(1) containing the extramembraneous catalytic core and F(0) containing the membrane proton channel, linked together by a central stalk and a peripheral stalk. During catalysis, ATP synthesis in the catalytic domain of F(1) is coupled via a rotary mechanism of the central stalk subunits to proton translocation.</text>
</comment>
<keyword evidence="8" id="KW-0375">Hydrogen ion transport</keyword>
<keyword evidence="7 14" id="KW-0812">Transmembrane</keyword>
<evidence type="ECO:0000256" key="6">
    <source>
        <dbReference type="ARBA" id="ARBA00022547"/>
    </source>
</evidence>
<dbReference type="GO" id="GO:0015986">
    <property type="term" value="P:proton motive force-driven ATP synthesis"/>
    <property type="evidence" value="ECO:0007669"/>
    <property type="project" value="InterPro"/>
</dbReference>
<evidence type="ECO:0000256" key="1">
    <source>
        <dbReference type="ARBA" id="ARBA00004167"/>
    </source>
</evidence>
<name>A0A1W1CW31_9ZZZZ</name>
<accession>A0A1W1CW31</accession>
<dbReference type="InterPro" id="IPR050059">
    <property type="entry name" value="ATP_synthase_B_chain"/>
</dbReference>
<evidence type="ECO:0000256" key="4">
    <source>
        <dbReference type="ARBA" id="ARBA00022448"/>
    </source>
</evidence>
<dbReference type="InterPro" id="IPR028987">
    <property type="entry name" value="ATP_synth_B-like_membr_sf"/>
</dbReference>
<dbReference type="GO" id="GO:0012505">
    <property type="term" value="C:endomembrane system"/>
    <property type="evidence" value="ECO:0007669"/>
    <property type="project" value="UniProtKB-SubCell"/>
</dbReference>
<evidence type="ECO:0000256" key="2">
    <source>
        <dbReference type="ARBA" id="ARBA00004308"/>
    </source>
</evidence>
<comment type="subcellular location">
    <subcellularLocation>
        <location evidence="2">Endomembrane system</location>
    </subcellularLocation>
    <subcellularLocation>
        <location evidence="1">Membrane</location>
        <topology evidence="1">Single-pass membrane protein</topology>
    </subcellularLocation>
</comment>
<dbReference type="GO" id="GO:0046961">
    <property type="term" value="F:proton-transporting ATPase activity, rotational mechanism"/>
    <property type="evidence" value="ECO:0007669"/>
    <property type="project" value="TreeGrafter"/>
</dbReference>
<evidence type="ECO:0000256" key="7">
    <source>
        <dbReference type="ARBA" id="ARBA00022692"/>
    </source>
</evidence>
<dbReference type="PANTHER" id="PTHR33445:SF1">
    <property type="entry name" value="ATP SYNTHASE SUBUNIT B"/>
    <property type="match status" value="1"/>
</dbReference>
<evidence type="ECO:0000256" key="8">
    <source>
        <dbReference type="ARBA" id="ARBA00022781"/>
    </source>
</evidence>
<evidence type="ECO:0000313" key="15">
    <source>
        <dbReference type="EMBL" id="SFV70026.1"/>
    </source>
</evidence>
<keyword evidence="4" id="KW-0813">Transport</keyword>
<evidence type="ECO:0000256" key="14">
    <source>
        <dbReference type="SAM" id="Phobius"/>
    </source>
</evidence>
<evidence type="ECO:0000256" key="12">
    <source>
        <dbReference type="ARBA" id="ARBA00023310"/>
    </source>
</evidence>
<protein>
    <submittedName>
        <fullName evidence="15">ATP synthase F0 sector subunit b</fullName>
    </submittedName>
</protein>
<dbReference type="InterPro" id="IPR005864">
    <property type="entry name" value="ATP_synth_F0_bsu_bac"/>
</dbReference>
<dbReference type="InterPro" id="IPR002146">
    <property type="entry name" value="ATP_synth_b/b'su_bac/chlpt"/>
</dbReference>
<dbReference type="Pfam" id="PF00430">
    <property type="entry name" value="ATP-synt_B"/>
    <property type="match status" value="1"/>
</dbReference>
<organism evidence="15">
    <name type="scientific">hydrothermal vent metagenome</name>
    <dbReference type="NCBI Taxonomy" id="652676"/>
    <lineage>
        <taxon>unclassified sequences</taxon>
        <taxon>metagenomes</taxon>
        <taxon>ecological metagenomes</taxon>
    </lineage>
</organism>
<keyword evidence="11 14" id="KW-0472">Membrane</keyword>
<feature type="transmembrane region" description="Helical" evidence="14">
    <location>
        <begin position="12"/>
        <end position="30"/>
    </location>
</feature>
<evidence type="ECO:0000256" key="13">
    <source>
        <dbReference type="ARBA" id="ARBA00025198"/>
    </source>
</evidence>